<accession>A0A7W7RSS6</accession>
<comment type="caution">
    <text evidence="3">The sequence shown here is derived from an EMBL/GenBank/DDBJ whole genome shotgun (WGS) entry which is preliminary data.</text>
</comment>
<name>A0A7W7RSS6_9ACTN</name>
<dbReference type="RefSeq" id="WP_184753909.1">
    <property type="nucleotide sequence ID" value="NZ_BAABEK010000008.1"/>
</dbReference>
<dbReference type="AlphaFoldDB" id="A0A7W7RSS6"/>
<dbReference type="InterPro" id="IPR058711">
    <property type="entry name" value="SCO6045-like_C"/>
</dbReference>
<dbReference type="Proteomes" id="UP000534286">
    <property type="component" value="Unassembled WGS sequence"/>
</dbReference>
<proteinExistence type="predicted"/>
<evidence type="ECO:0000259" key="2">
    <source>
        <dbReference type="Pfam" id="PF26136"/>
    </source>
</evidence>
<gene>
    <name evidence="3" type="ORF">FHR32_001853</name>
</gene>
<feature type="region of interest" description="Disordered" evidence="1">
    <location>
        <begin position="88"/>
        <end position="136"/>
    </location>
</feature>
<evidence type="ECO:0000256" key="1">
    <source>
        <dbReference type="SAM" id="MobiDB-lite"/>
    </source>
</evidence>
<dbReference type="EMBL" id="JACHJU010000001">
    <property type="protein sequence ID" value="MBB4937548.1"/>
    <property type="molecule type" value="Genomic_DNA"/>
</dbReference>
<protein>
    <recommendedName>
        <fullName evidence="2">SCO6045-like C-terminal domain-containing protein</fullName>
    </recommendedName>
</protein>
<keyword evidence="4" id="KW-1185">Reference proteome</keyword>
<evidence type="ECO:0000313" key="4">
    <source>
        <dbReference type="Proteomes" id="UP000534286"/>
    </source>
</evidence>
<organism evidence="3 4">
    <name type="scientific">Streptosporangium album</name>
    <dbReference type="NCBI Taxonomy" id="47479"/>
    <lineage>
        <taxon>Bacteria</taxon>
        <taxon>Bacillati</taxon>
        <taxon>Actinomycetota</taxon>
        <taxon>Actinomycetes</taxon>
        <taxon>Streptosporangiales</taxon>
        <taxon>Streptosporangiaceae</taxon>
        <taxon>Streptosporangium</taxon>
    </lineage>
</organism>
<feature type="region of interest" description="Disordered" evidence="1">
    <location>
        <begin position="1"/>
        <end position="23"/>
    </location>
</feature>
<feature type="domain" description="SCO6045-like C-terminal" evidence="2">
    <location>
        <begin position="26"/>
        <end position="110"/>
    </location>
</feature>
<reference evidence="3 4" key="1">
    <citation type="submission" date="2020-08" db="EMBL/GenBank/DDBJ databases">
        <title>Sequencing the genomes of 1000 actinobacteria strains.</title>
        <authorList>
            <person name="Klenk H.-P."/>
        </authorList>
    </citation>
    <scope>NUCLEOTIDE SEQUENCE [LARGE SCALE GENOMIC DNA]</scope>
    <source>
        <strain evidence="3 4">DSM 43023</strain>
    </source>
</reference>
<dbReference type="Pfam" id="PF26136">
    <property type="entry name" value="SCO6045_C"/>
    <property type="match status" value="1"/>
</dbReference>
<sequence length="136" mass="14191">MSESHASPARGRDGSGPGDGARAALAGAQAGLLAALVAGGEAPPGFDGERLRIQAASLISKRRGAVARLRPDLVVLLGDGFAREFEEYARGRPKPPGGSRADAHAFAGRLGEAGRLPPEPEPPAVPRRWSRFLRRP</sequence>
<evidence type="ECO:0000313" key="3">
    <source>
        <dbReference type="EMBL" id="MBB4937548.1"/>
    </source>
</evidence>